<evidence type="ECO:0000313" key="1">
    <source>
        <dbReference type="EMBL" id="MDM3953252.1"/>
    </source>
</evidence>
<reference evidence="1" key="1">
    <citation type="submission" date="2023-06" db="EMBL/GenBank/DDBJ databases">
        <title>MBL-encoding genomic islands in Pseudomonas spp. in Poland.</title>
        <authorList>
            <person name="Urbanowicz P."/>
            <person name="Izdebski R."/>
            <person name="Biedrzycka M."/>
            <person name="Gniadkowski M."/>
        </authorList>
    </citation>
    <scope>NUCLEOTIDE SEQUENCE</scope>
    <source>
        <strain evidence="1">NMI5768_13</strain>
    </source>
</reference>
<dbReference type="EMBL" id="JAJSRF020000001">
    <property type="protein sequence ID" value="MDM3953252.1"/>
    <property type="molecule type" value="Genomic_DNA"/>
</dbReference>
<proteinExistence type="predicted"/>
<evidence type="ECO:0008006" key="3">
    <source>
        <dbReference type="Google" id="ProtNLM"/>
    </source>
</evidence>
<dbReference type="Proteomes" id="UP001165439">
    <property type="component" value="Unassembled WGS sequence"/>
</dbReference>
<sequence length="85" mass="9613">MKFRKKPVVVEAVQFTGENAFEVWRFMGESRLVTNTELHHTDSPVIHTLEGQLVASPGDWVIKGVMGEFYPCKPDIFAATYEQVA</sequence>
<dbReference type="RefSeq" id="WP_232856871.1">
    <property type="nucleotide sequence ID" value="NZ_CP128540.1"/>
</dbReference>
<name>A0AAW7HTT0_9PSED</name>
<comment type="caution">
    <text evidence="1">The sequence shown here is derived from an EMBL/GenBank/DDBJ whole genome shotgun (WGS) entry which is preliminary data.</text>
</comment>
<dbReference type="AlphaFoldDB" id="A0AAW7HTT0"/>
<evidence type="ECO:0000313" key="2">
    <source>
        <dbReference type="Proteomes" id="UP001165439"/>
    </source>
</evidence>
<accession>A0AAW7HTT0</accession>
<gene>
    <name evidence="1" type="ORF">LU674_013100</name>
</gene>
<dbReference type="GeneID" id="83680951"/>
<organism evidence="1 2">
    <name type="scientific">Pseudomonas alloputida</name>
    <dbReference type="NCBI Taxonomy" id="1940621"/>
    <lineage>
        <taxon>Bacteria</taxon>
        <taxon>Pseudomonadati</taxon>
        <taxon>Pseudomonadota</taxon>
        <taxon>Gammaproteobacteria</taxon>
        <taxon>Pseudomonadales</taxon>
        <taxon>Pseudomonadaceae</taxon>
        <taxon>Pseudomonas</taxon>
    </lineage>
</organism>
<protein>
    <recommendedName>
        <fullName evidence="3">Phage protein</fullName>
    </recommendedName>
</protein>